<dbReference type="InterPro" id="IPR014001">
    <property type="entry name" value="Helicase_ATP-bd"/>
</dbReference>
<feature type="domain" description="Helicase ATP-binding" evidence="14">
    <location>
        <begin position="202"/>
        <end position="411"/>
    </location>
</feature>
<dbReference type="GO" id="GO:0051539">
    <property type="term" value="F:4 iron, 4 sulfur cluster binding"/>
    <property type="evidence" value="ECO:0007669"/>
    <property type="project" value="UniProtKB-KW"/>
</dbReference>
<dbReference type="PROSITE" id="PS51193">
    <property type="entry name" value="HELICASE_ATP_BIND_2"/>
    <property type="match status" value="1"/>
</dbReference>
<dbReference type="Gene3D" id="1.10.30.20">
    <property type="entry name" value="Bacterial XPD DNA helicase, FeS cluster domain"/>
    <property type="match status" value="1"/>
</dbReference>
<keyword evidence="7" id="KW-0067">ATP-binding</keyword>
<accession>A0A084GJU3</accession>
<keyword evidence="6 16" id="KW-0347">Helicase</keyword>
<dbReference type="SUPFAM" id="SSF52540">
    <property type="entry name" value="P-loop containing nucleoside triphosphate hydrolases"/>
    <property type="match status" value="2"/>
</dbReference>
<evidence type="ECO:0000256" key="10">
    <source>
        <dbReference type="ARBA" id="ARBA00023125"/>
    </source>
</evidence>
<evidence type="ECO:0000256" key="4">
    <source>
        <dbReference type="ARBA" id="ARBA00022763"/>
    </source>
</evidence>
<dbReference type="PROSITE" id="PS51192">
    <property type="entry name" value="HELICASE_ATP_BIND_1"/>
    <property type="match status" value="1"/>
</dbReference>
<name>A0A084GJU3_METID</name>
<comment type="similarity">
    <text evidence="13">Belongs to the helicase family. DinG subfamily.</text>
</comment>
<dbReference type="InterPro" id="IPR006555">
    <property type="entry name" value="ATP-dep_Helicase_C"/>
</dbReference>
<keyword evidence="12" id="KW-0413">Isomerase</keyword>
<dbReference type="InterPro" id="IPR014013">
    <property type="entry name" value="Helic_SF1/SF2_ATP-bd_DinG/Rad3"/>
</dbReference>
<evidence type="ECO:0000256" key="7">
    <source>
        <dbReference type="ARBA" id="ARBA00022840"/>
    </source>
</evidence>
<evidence type="ECO:0000256" key="9">
    <source>
        <dbReference type="ARBA" id="ARBA00023014"/>
    </source>
</evidence>
<evidence type="ECO:0000259" key="15">
    <source>
        <dbReference type="PROSITE" id="PS51193"/>
    </source>
</evidence>
<protein>
    <submittedName>
        <fullName evidence="16">ATP-dependent helicase</fullName>
    </submittedName>
</protein>
<dbReference type="Pfam" id="PF13307">
    <property type="entry name" value="Helicase_C_2"/>
    <property type="match status" value="1"/>
</dbReference>
<dbReference type="PANTHER" id="PTHR11472:SF34">
    <property type="entry name" value="REGULATOR OF TELOMERE ELONGATION HELICASE 1"/>
    <property type="match status" value="1"/>
</dbReference>
<gene>
    <name evidence="16" type="ORF">GS18_0219705</name>
</gene>
<dbReference type="InterPro" id="IPR042493">
    <property type="entry name" value="XPD_DNA_FeS"/>
</dbReference>
<evidence type="ECO:0000256" key="3">
    <source>
        <dbReference type="ARBA" id="ARBA00022741"/>
    </source>
</evidence>
<dbReference type="SMART" id="SM00491">
    <property type="entry name" value="HELICc2"/>
    <property type="match status" value="1"/>
</dbReference>
<dbReference type="Proteomes" id="UP000028549">
    <property type="component" value="Unassembled WGS sequence"/>
</dbReference>
<proteinExistence type="inferred from homology"/>
<evidence type="ECO:0000256" key="8">
    <source>
        <dbReference type="ARBA" id="ARBA00023004"/>
    </source>
</evidence>
<evidence type="ECO:0000313" key="16">
    <source>
        <dbReference type="EMBL" id="KEZ47605.1"/>
    </source>
</evidence>
<dbReference type="GO" id="GO:0003677">
    <property type="term" value="F:DNA binding"/>
    <property type="evidence" value="ECO:0007669"/>
    <property type="project" value="UniProtKB-KW"/>
</dbReference>
<keyword evidence="5" id="KW-0378">Hydrolase</keyword>
<evidence type="ECO:0000259" key="14">
    <source>
        <dbReference type="PROSITE" id="PS51192"/>
    </source>
</evidence>
<dbReference type="InterPro" id="IPR011604">
    <property type="entry name" value="PDDEXK-like_dom_sf"/>
</dbReference>
<keyword evidence="9" id="KW-0411">Iron-sulfur</keyword>
<dbReference type="GO" id="GO:0016818">
    <property type="term" value="F:hydrolase activity, acting on acid anhydrides, in phosphorus-containing anhydrides"/>
    <property type="evidence" value="ECO:0007669"/>
    <property type="project" value="InterPro"/>
</dbReference>
<evidence type="ECO:0000256" key="13">
    <source>
        <dbReference type="ARBA" id="ARBA00038058"/>
    </source>
</evidence>
<evidence type="ECO:0000256" key="11">
    <source>
        <dbReference type="ARBA" id="ARBA00023204"/>
    </source>
</evidence>
<evidence type="ECO:0000256" key="5">
    <source>
        <dbReference type="ARBA" id="ARBA00022801"/>
    </source>
</evidence>
<dbReference type="GO" id="GO:0046872">
    <property type="term" value="F:metal ion binding"/>
    <property type="evidence" value="ECO:0007669"/>
    <property type="project" value="UniProtKB-KW"/>
</dbReference>
<dbReference type="Pfam" id="PF06733">
    <property type="entry name" value="DEAD_2"/>
    <property type="match status" value="1"/>
</dbReference>
<evidence type="ECO:0000256" key="2">
    <source>
        <dbReference type="ARBA" id="ARBA00022723"/>
    </source>
</evidence>
<dbReference type="EMBL" id="JNVC02000019">
    <property type="protein sequence ID" value="KEZ47605.1"/>
    <property type="molecule type" value="Genomic_DNA"/>
</dbReference>
<comment type="caution">
    <text evidence="16">The sequence shown here is derived from an EMBL/GenBank/DDBJ whole genome shotgun (WGS) entry which is preliminary data.</text>
</comment>
<organism evidence="16 17">
    <name type="scientific">Metabacillus indicus</name>
    <name type="common">Bacillus indicus</name>
    <dbReference type="NCBI Taxonomy" id="246786"/>
    <lineage>
        <taxon>Bacteria</taxon>
        <taxon>Bacillati</taxon>
        <taxon>Bacillota</taxon>
        <taxon>Bacilli</taxon>
        <taxon>Bacillales</taxon>
        <taxon>Bacillaceae</taxon>
        <taxon>Metabacillus</taxon>
    </lineage>
</organism>
<dbReference type="PANTHER" id="PTHR11472">
    <property type="entry name" value="DNA REPAIR DEAD HELICASE RAD3/XP-D SUBFAMILY MEMBER"/>
    <property type="match status" value="1"/>
</dbReference>
<keyword evidence="10" id="KW-0238">DNA-binding</keyword>
<keyword evidence="1" id="KW-0004">4Fe-4S</keyword>
<dbReference type="InterPro" id="IPR027417">
    <property type="entry name" value="P-loop_NTPase"/>
</dbReference>
<dbReference type="InterPro" id="IPR006554">
    <property type="entry name" value="Helicase-like_DEXD_c2"/>
</dbReference>
<keyword evidence="17" id="KW-1185">Reference proteome</keyword>
<dbReference type="InterPro" id="IPR010614">
    <property type="entry name" value="RAD3-like_helicase_DEAD"/>
</dbReference>
<dbReference type="InterPro" id="IPR045028">
    <property type="entry name" value="DinG/Rad3-like"/>
</dbReference>
<keyword evidence="3" id="KW-0547">Nucleotide-binding</keyword>
<evidence type="ECO:0000313" key="17">
    <source>
        <dbReference type="Proteomes" id="UP000028549"/>
    </source>
</evidence>
<dbReference type="SMART" id="SM00488">
    <property type="entry name" value="DEXDc2"/>
    <property type="match status" value="1"/>
</dbReference>
<dbReference type="RefSeq" id="WP_029567152.1">
    <property type="nucleotide sequence ID" value="NZ_JNVC02000019.1"/>
</dbReference>
<dbReference type="GO" id="GO:0006281">
    <property type="term" value="P:DNA repair"/>
    <property type="evidence" value="ECO:0007669"/>
    <property type="project" value="UniProtKB-KW"/>
</dbReference>
<dbReference type="GO" id="GO:0043139">
    <property type="term" value="F:5'-3' DNA helicase activity"/>
    <property type="evidence" value="ECO:0007669"/>
    <property type="project" value="UniProtKB-EC"/>
</dbReference>
<keyword evidence="2" id="KW-0479">Metal-binding</keyword>
<dbReference type="GO" id="GO:0005524">
    <property type="term" value="F:ATP binding"/>
    <property type="evidence" value="ECO:0007669"/>
    <property type="project" value="UniProtKB-KW"/>
</dbReference>
<reference evidence="16 17" key="1">
    <citation type="journal article" date="2005" name="Int. J. Syst. Evol. Microbiol.">
        <title>Bacillus cibi sp. nov., isolated from jeotgal, a traditional Korean fermented seafood.</title>
        <authorList>
            <person name="Yoon J.H."/>
            <person name="Lee C.H."/>
            <person name="Oh T.K."/>
        </authorList>
    </citation>
    <scope>NUCLEOTIDE SEQUENCE [LARGE SCALE GENOMIC DNA]</scope>
    <source>
        <strain evidence="16 17">DSM 16189</strain>
    </source>
</reference>
<keyword evidence="8" id="KW-0408">Iron</keyword>
<dbReference type="Gene3D" id="3.90.320.10">
    <property type="match status" value="1"/>
</dbReference>
<evidence type="ECO:0000256" key="12">
    <source>
        <dbReference type="ARBA" id="ARBA00023235"/>
    </source>
</evidence>
<sequence length="759" mass="86672">MREIRISVRSLAEYVFRAGSIDARFRTSATMTEGTKAHQAIQKTYDELDQSEVMLKTSVTHKDIVFLLEGRCDGLLLSEEIPVIDEIKSTSRELSEIEEDAYPVHWAQAKCYAYMLAEDRGLQAVCVQLTYVSVKSGEQVRFRKTFSAVELSSFIDGLISSYHPYAEARAEHLEKRNVSIQALKFPFETYREGQRKLAGTVYKAIDDKTDLFAQASTGIGKTISTVFPAVKAIGEGKLNTFYYLTAKTITRKAAEDTLAFMEGNSLHLNSVTITAKDKVCLKEETRCQKEYCEFANGYYDRINRAVLDILKSETRMTADVIQHYAQKHTVCPFEFSLDLSNTADAIICDYNYVFDPRVSLKRFFDEQKRGTALLIDEAHNLVDRGRAMFSATLNKSDFLQLKREFKAGNTGIFQSAKKINDYFIAQKKQPEQLMKDRPEELLEMLQPFSEEAERELLSGNASELLLDVYFQVQAFLKISNLYDERFVTTAEADNKDLIIKLVCLDPSFLLQQVKKPYRSSIHFSATLSPLSFYMDMLGGTSEDYQVKIPSPFAKENLEVYIMPVSTRYHDRGRSRMPISVMMKQLLEERHGNYLVFFPSYAYMKEVYETFEELNLPIKTMLQHAHMTEAEREAFLHAFQEDSSETLIGFAVMGGIFSEGVDLIGNRLNGVIVVGVGLPQIGFERNVMKEYFQQSGRNGFDYAYVYPGMNKVLQAGGRLIRSEEDTGTIVLVDDRFLTEKYQALLPDEWSSFYLLDKPFI</sequence>
<keyword evidence="4" id="KW-0227">DNA damage</keyword>
<dbReference type="STRING" id="246786.GS18_0219705"/>
<evidence type="ECO:0000256" key="6">
    <source>
        <dbReference type="ARBA" id="ARBA00022806"/>
    </source>
</evidence>
<dbReference type="Gene3D" id="3.40.50.300">
    <property type="entry name" value="P-loop containing nucleotide triphosphate hydrolases"/>
    <property type="match status" value="2"/>
</dbReference>
<evidence type="ECO:0000256" key="1">
    <source>
        <dbReference type="ARBA" id="ARBA00022485"/>
    </source>
</evidence>
<dbReference type="Gene3D" id="1.10.275.40">
    <property type="match status" value="1"/>
</dbReference>
<dbReference type="AlphaFoldDB" id="A0A084GJU3"/>
<feature type="domain" description="Helicase ATP-binding" evidence="15">
    <location>
        <begin position="180"/>
        <end position="431"/>
    </location>
</feature>
<keyword evidence="11" id="KW-0234">DNA repair</keyword>